<evidence type="ECO:0000256" key="4">
    <source>
        <dbReference type="ARBA" id="ARBA00022777"/>
    </source>
</evidence>
<dbReference type="Pfam" id="PF02782">
    <property type="entry name" value="FGGY_C"/>
    <property type="match status" value="1"/>
</dbReference>
<evidence type="ECO:0000313" key="8">
    <source>
        <dbReference type="Proteomes" id="UP000014316"/>
    </source>
</evidence>
<dbReference type="InterPro" id="IPR018485">
    <property type="entry name" value="FGGY_C"/>
</dbReference>
<dbReference type="GO" id="GO:0019563">
    <property type="term" value="P:glycerol catabolic process"/>
    <property type="evidence" value="ECO:0007669"/>
    <property type="project" value="TreeGrafter"/>
</dbReference>
<comment type="similarity">
    <text evidence="1">Belongs to the FGGY kinase family.</text>
</comment>
<dbReference type="AlphaFoldDB" id="A0A829GGX1"/>
<keyword evidence="2 7" id="KW-0808">Transferase</keyword>
<evidence type="ECO:0000256" key="1">
    <source>
        <dbReference type="ARBA" id="ARBA00009156"/>
    </source>
</evidence>
<proteinExistence type="inferred from homology"/>
<evidence type="ECO:0000256" key="2">
    <source>
        <dbReference type="ARBA" id="ARBA00022679"/>
    </source>
</evidence>
<dbReference type="PANTHER" id="PTHR10196">
    <property type="entry name" value="SUGAR KINASE"/>
    <property type="match status" value="1"/>
</dbReference>
<gene>
    <name evidence="7" type="primary">glpK</name>
    <name evidence="7" type="ORF">Lpp123_11981</name>
</gene>
<reference evidence="7 8" key="1">
    <citation type="journal article" date="2013" name="PLoS ONE">
        <title>Lactobacillus paracasei comparative genomics: towards species pan-genome definition and exploitation of diversity.</title>
        <authorList>
            <person name="Smokvina T."/>
            <person name="Wels M."/>
            <person name="Polka J."/>
            <person name="Chervaux C."/>
            <person name="Brisse S."/>
            <person name="Boekhorst J."/>
            <person name="van Hylckama Vlieg J.E."/>
            <person name="Siezen R.J."/>
        </authorList>
    </citation>
    <scope>NUCLEOTIDE SEQUENCE [LARGE SCALE GENOMIC DNA]</scope>
    <source>
        <strain evidence="7 8">Lpp123</strain>
    </source>
</reference>
<protein>
    <submittedName>
        <fullName evidence="7">Glycerol kinase</fullName>
        <ecNumber evidence="7">2.7.1.30</ecNumber>
    </submittedName>
</protein>
<evidence type="ECO:0000259" key="6">
    <source>
        <dbReference type="Pfam" id="PF02782"/>
    </source>
</evidence>
<dbReference type="EMBL" id="ANJW01000706">
    <property type="protein sequence ID" value="EPC51626.1"/>
    <property type="molecule type" value="Genomic_DNA"/>
</dbReference>
<evidence type="ECO:0000256" key="5">
    <source>
        <dbReference type="ARBA" id="ARBA00022840"/>
    </source>
</evidence>
<accession>A0A829GGX1</accession>
<evidence type="ECO:0000313" key="7">
    <source>
        <dbReference type="EMBL" id="EPC51626.1"/>
    </source>
</evidence>
<dbReference type="GO" id="GO:0005524">
    <property type="term" value="F:ATP binding"/>
    <property type="evidence" value="ECO:0007669"/>
    <property type="project" value="UniProtKB-KW"/>
</dbReference>
<dbReference type="SUPFAM" id="SSF53067">
    <property type="entry name" value="Actin-like ATPase domain"/>
    <property type="match status" value="1"/>
</dbReference>
<keyword evidence="3" id="KW-0547">Nucleotide-binding</keyword>
<dbReference type="PANTHER" id="PTHR10196:SF69">
    <property type="entry name" value="GLYCEROL KINASE"/>
    <property type="match status" value="1"/>
</dbReference>
<comment type="caution">
    <text evidence="7">The sequence shown here is derived from an EMBL/GenBank/DDBJ whole genome shotgun (WGS) entry which is preliminary data.</text>
</comment>
<dbReference type="Gene3D" id="3.30.420.40">
    <property type="match status" value="1"/>
</dbReference>
<dbReference type="GO" id="GO:0004370">
    <property type="term" value="F:glycerol kinase activity"/>
    <property type="evidence" value="ECO:0007669"/>
    <property type="project" value="UniProtKB-EC"/>
</dbReference>
<dbReference type="InterPro" id="IPR043129">
    <property type="entry name" value="ATPase_NBD"/>
</dbReference>
<dbReference type="EC" id="2.7.1.30" evidence="7"/>
<keyword evidence="4 7" id="KW-0418">Kinase</keyword>
<organism evidence="7 8">
    <name type="scientific">Lacticaseibacillus paracasei subsp. paracasei Lpp123</name>
    <dbReference type="NCBI Taxonomy" id="1256201"/>
    <lineage>
        <taxon>Bacteria</taxon>
        <taxon>Bacillati</taxon>
        <taxon>Bacillota</taxon>
        <taxon>Bacilli</taxon>
        <taxon>Lactobacillales</taxon>
        <taxon>Lactobacillaceae</taxon>
        <taxon>Lacticaseibacillus</taxon>
    </lineage>
</organism>
<keyword evidence="5" id="KW-0067">ATP-binding</keyword>
<sequence>DYLMQFQADILGKPLERAANLETTAMGAAFLAGLAVGFWQDTDELKKIFKIGKRFEPQMSEARRENLYAGWQQAVAATQLFKHRPLPKA</sequence>
<dbReference type="GO" id="GO:0005829">
    <property type="term" value="C:cytosol"/>
    <property type="evidence" value="ECO:0007669"/>
    <property type="project" value="TreeGrafter"/>
</dbReference>
<name>A0A829GGX1_LACPA</name>
<evidence type="ECO:0000256" key="3">
    <source>
        <dbReference type="ARBA" id="ARBA00022741"/>
    </source>
</evidence>
<feature type="non-terminal residue" evidence="7">
    <location>
        <position position="1"/>
    </location>
</feature>
<feature type="domain" description="Carbohydrate kinase FGGY C-terminal" evidence="6">
    <location>
        <begin position="2"/>
        <end position="35"/>
    </location>
</feature>
<dbReference type="Proteomes" id="UP000014316">
    <property type="component" value="Unassembled WGS sequence"/>
</dbReference>